<dbReference type="InterPro" id="IPR036812">
    <property type="entry name" value="NAD(P)_OxRdtase_dom_sf"/>
</dbReference>
<dbReference type="EC" id="1.1.1.122" evidence="2"/>
<proteinExistence type="predicted"/>
<dbReference type="GO" id="GO:0047834">
    <property type="term" value="F:D-threo-aldose 1-dehydrogenase activity"/>
    <property type="evidence" value="ECO:0007669"/>
    <property type="project" value="UniProtKB-EC"/>
</dbReference>
<dbReference type="InterPro" id="IPR044477">
    <property type="entry name" value="FDH-like"/>
</dbReference>
<organism evidence="2 3">
    <name type="scientific">Streptomyces turgidiscabies</name>
    <dbReference type="NCBI Taxonomy" id="85558"/>
    <lineage>
        <taxon>Bacteria</taxon>
        <taxon>Bacillati</taxon>
        <taxon>Actinomycetota</taxon>
        <taxon>Actinomycetes</taxon>
        <taxon>Kitasatosporales</taxon>
        <taxon>Streptomycetaceae</taxon>
        <taxon>Streptomyces</taxon>
    </lineage>
</organism>
<evidence type="ECO:0000259" key="1">
    <source>
        <dbReference type="Pfam" id="PF00248"/>
    </source>
</evidence>
<feature type="domain" description="NADP-dependent oxidoreductase" evidence="1">
    <location>
        <begin position="15"/>
        <end position="303"/>
    </location>
</feature>
<dbReference type="InterPro" id="IPR020471">
    <property type="entry name" value="AKR"/>
</dbReference>
<keyword evidence="2" id="KW-0560">Oxidoreductase</keyword>
<dbReference type="Gene3D" id="3.20.20.100">
    <property type="entry name" value="NADP-dependent oxidoreductase domain"/>
    <property type="match status" value="1"/>
</dbReference>
<keyword evidence="3" id="KW-1185">Reference proteome</keyword>
<comment type="caution">
    <text evidence="2">The sequence shown here is derived from an EMBL/GenBank/DDBJ whole genome shotgun (WGS) entry which is preliminary data.</text>
</comment>
<dbReference type="SUPFAM" id="SSF51430">
    <property type="entry name" value="NAD(P)-linked oxidoreductase"/>
    <property type="match status" value="1"/>
</dbReference>
<name>A0ABU0RX06_9ACTN</name>
<gene>
    <name evidence="2" type="ORF">QFZ49_006495</name>
</gene>
<dbReference type="PANTHER" id="PTHR42686:SF1">
    <property type="entry name" value="GH17980P-RELATED"/>
    <property type="match status" value="1"/>
</dbReference>
<reference evidence="2 3" key="1">
    <citation type="submission" date="2023-07" db="EMBL/GenBank/DDBJ databases">
        <title>Comparative genomics of wheat-associated soil bacteria to identify genetic determinants of phenazine resistance.</title>
        <authorList>
            <person name="Mouncey N."/>
        </authorList>
    </citation>
    <scope>NUCLEOTIDE SEQUENCE [LARGE SCALE GENOMIC DNA]</scope>
    <source>
        <strain evidence="2 3">W2I16</strain>
    </source>
</reference>
<dbReference type="InterPro" id="IPR023210">
    <property type="entry name" value="NADP_OxRdtase_dom"/>
</dbReference>
<dbReference type="Pfam" id="PF00248">
    <property type="entry name" value="Aldo_ket_red"/>
    <property type="match status" value="1"/>
</dbReference>
<accession>A0ABU0RX06</accession>
<sequence length="337" mass="37098">MRHRKIANTPVELTELGFGASVIGNLYRGTPAADAAAAIDAAWDADIRYFDTAPHYGLGLSEHRLGAALRDRPRNEYVVSSKVGRLLVPNEHPQGIDTEGFVVRDDLRRQWDFSRDGVLRSIEATLQRTGLDHLDIVYLHDPDNHWHQAADHAMPALAELRDQGVVGAIGAGMNQSPMLARFLHETPADLVMLAGRYTLLDQTALDDVLPAAQQHGKGVIAVGVFNSGLLSRDRPAEGMKYDYQDAPPELVTRAQAIADVCEHHGTTLPAAAMAFPYTHPSIINVTLGMRSPEHVARNAELHRRRIPEGLWDDLRTQGLIRSDVPTESSHGRSPRCH</sequence>
<dbReference type="PANTHER" id="PTHR42686">
    <property type="entry name" value="GH17980P-RELATED"/>
    <property type="match status" value="1"/>
</dbReference>
<protein>
    <submittedName>
        <fullName evidence="2">D-threo-aldose 1-dehydrogenase</fullName>
        <ecNumber evidence="2">1.1.1.122</ecNumber>
    </submittedName>
</protein>
<dbReference type="CDD" id="cd19162">
    <property type="entry name" value="AKR_FDH"/>
    <property type="match status" value="1"/>
</dbReference>
<dbReference type="RefSeq" id="WP_307629921.1">
    <property type="nucleotide sequence ID" value="NZ_JAUSZS010000008.1"/>
</dbReference>
<evidence type="ECO:0000313" key="3">
    <source>
        <dbReference type="Proteomes" id="UP001223072"/>
    </source>
</evidence>
<dbReference type="EMBL" id="JAUSZS010000008">
    <property type="protein sequence ID" value="MDQ0936520.1"/>
    <property type="molecule type" value="Genomic_DNA"/>
</dbReference>
<dbReference type="Proteomes" id="UP001223072">
    <property type="component" value="Unassembled WGS sequence"/>
</dbReference>
<evidence type="ECO:0000313" key="2">
    <source>
        <dbReference type="EMBL" id="MDQ0936520.1"/>
    </source>
</evidence>